<accession>A0A7L9FIH3</accession>
<dbReference type="Proteomes" id="UP000594121">
    <property type="component" value="Chromosome"/>
</dbReference>
<evidence type="ECO:0000313" key="2">
    <source>
        <dbReference type="EMBL" id="QOJ79507.1"/>
    </source>
</evidence>
<keyword evidence="1" id="KW-0472">Membrane</keyword>
<keyword evidence="3" id="KW-1185">Reference proteome</keyword>
<keyword evidence="1" id="KW-1133">Transmembrane helix</keyword>
<evidence type="ECO:0000256" key="1">
    <source>
        <dbReference type="SAM" id="Phobius"/>
    </source>
</evidence>
<dbReference type="AlphaFoldDB" id="A0A7L9FIH3"/>
<dbReference type="KEGG" id="thel:IG193_03335"/>
<gene>
    <name evidence="2" type="ORF">IG193_03335</name>
</gene>
<dbReference type="EMBL" id="CP062310">
    <property type="protein sequence ID" value="QOJ79507.1"/>
    <property type="molecule type" value="Genomic_DNA"/>
</dbReference>
<sequence>MNAKFVVVASLSALAIALYWFPVPLTLGDYVLGGYPWLAPEGAKQGMIALGIILSAIFLGLTGFMWYITRKLEENPNEEDTNTVEEIAGGVQW</sequence>
<feature type="transmembrane region" description="Helical" evidence="1">
    <location>
        <begin position="47"/>
        <end position="68"/>
    </location>
</feature>
<reference evidence="2 3" key="1">
    <citation type="submission" date="2020-10" db="EMBL/GenBank/DDBJ databases">
        <title>Thermofilum lucidum 3507LT sp. nov. a novel member of Thermofilaceae family isolated from Chile hot spring, and proposal of description order Thermofilales.</title>
        <authorList>
            <person name="Zayulina K.S."/>
            <person name="Elcheninov A.G."/>
            <person name="Toshchakov S.V."/>
            <person name="Kublanov I.V."/>
        </authorList>
    </citation>
    <scope>NUCLEOTIDE SEQUENCE [LARGE SCALE GENOMIC DNA]</scope>
    <source>
        <strain evidence="2 3">3507LT</strain>
    </source>
</reference>
<keyword evidence="1" id="KW-0812">Transmembrane</keyword>
<dbReference type="RefSeq" id="WP_192819479.1">
    <property type="nucleotide sequence ID" value="NZ_CP062310.1"/>
</dbReference>
<protein>
    <submittedName>
        <fullName evidence="2">Uncharacterized protein</fullName>
    </submittedName>
</protein>
<evidence type="ECO:0000313" key="3">
    <source>
        <dbReference type="Proteomes" id="UP000594121"/>
    </source>
</evidence>
<organism evidence="2 3">
    <name type="scientific">Infirmifilum lucidum</name>
    <dbReference type="NCBI Taxonomy" id="2776706"/>
    <lineage>
        <taxon>Archaea</taxon>
        <taxon>Thermoproteota</taxon>
        <taxon>Thermoprotei</taxon>
        <taxon>Thermofilales</taxon>
        <taxon>Thermofilaceae</taxon>
        <taxon>Infirmifilum</taxon>
    </lineage>
</organism>
<proteinExistence type="predicted"/>
<name>A0A7L9FIH3_9CREN</name>
<dbReference type="InParanoid" id="A0A7L9FIH3"/>
<dbReference type="GeneID" id="59148897"/>